<dbReference type="EMBL" id="UINC01089373">
    <property type="protein sequence ID" value="SVC40418.1"/>
    <property type="molecule type" value="Genomic_DNA"/>
</dbReference>
<name>A0A382LUX5_9ZZZZ</name>
<sequence>SKLDLFLDVNMPHLKDLSHQLGKEIGLRDVRQQKTLRVLLCNMVFNGANEVMVSLKNKASDGKKYNPLNIGPNSKRRALNLLEEAGYIIQKKGDFTANKRTTMLPTDKLIKWFRISNWSIEDIEFRVGSYITLRKNKKDNNKPSYVDFEDAKYSIWLSEELKKYNQLLSETKLTILSEDGSEEEPLKKTIIRRAFIKHNFMEGIENTEFIFGGRMYGPWIDYSQEVRKRIRINGGLTTELDRKASHLNAMYQVITGKPCSYDDAYDLTIGDIKVPRHIAKNFCSFMQGSSSPRGTAQRVFNHYKYKALEVDNPKQKDVEKHKDYVRFKKKVKPTTIVEAILKRHPKVGKSYMKGKAYGDFIGCWESDLVFEVVMELTKRGIPCLTVYDSFIVPL</sequence>
<feature type="non-terminal residue" evidence="1">
    <location>
        <position position="1"/>
    </location>
</feature>
<feature type="non-terminal residue" evidence="1">
    <location>
        <position position="394"/>
    </location>
</feature>
<protein>
    <submittedName>
        <fullName evidence="1">Uncharacterized protein</fullName>
    </submittedName>
</protein>
<evidence type="ECO:0000313" key="1">
    <source>
        <dbReference type="EMBL" id="SVC40418.1"/>
    </source>
</evidence>
<proteinExistence type="predicted"/>
<organism evidence="1">
    <name type="scientific">marine metagenome</name>
    <dbReference type="NCBI Taxonomy" id="408172"/>
    <lineage>
        <taxon>unclassified sequences</taxon>
        <taxon>metagenomes</taxon>
        <taxon>ecological metagenomes</taxon>
    </lineage>
</organism>
<dbReference type="AlphaFoldDB" id="A0A382LUX5"/>
<reference evidence="1" key="1">
    <citation type="submission" date="2018-05" db="EMBL/GenBank/DDBJ databases">
        <authorList>
            <person name="Lanie J.A."/>
            <person name="Ng W.-L."/>
            <person name="Kazmierczak K.M."/>
            <person name="Andrzejewski T.M."/>
            <person name="Davidsen T.M."/>
            <person name="Wayne K.J."/>
            <person name="Tettelin H."/>
            <person name="Glass J.I."/>
            <person name="Rusch D."/>
            <person name="Podicherti R."/>
            <person name="Tsui H.-C.T."/>
            <person name="Winkler M.E."/>
        </authorList>
    </citation>
    <scope>NUCLEOTIDE SEQUENCE</scope>
</reference>
<gene>
    <name evidence="1" type="ORF">METZ01_LOCUS293272</name>
</gene>
<accession>A0A382LUX5</accession>